<dbReference type="Proteomes" id="UP000008783">
    <property type="component" value="Unassembled WGS sequence"/>
</dbReference>
<sequence length="183" mass="20456">MARSSVSPGGTPSQTPSHPTETLGDLCNHRLADISKLQTPRVKPIGGAIDFTQDSDHNNSKLKKVSKKDSEFDDILEYFEPPYHANEGDTGEKSSHRCKWCSGPYKKSKGTNSNLTKHRDGTKERPACSGRSDAIAFGAKLPLTAMEIEFNKQNHKEDLIHNYAQNTVFEMRVLNQLLVMWLI</sequence>
<dbReference type="OrthoDB" id="2503459at2759"/>
<feature type="compositionally biased region" description="Polar residues" evidence="1">
    <location>
        <begin position="1"/>
        <end position="20"/>
    </location>
</feature>
<dbReference type="VEuPathDB" id="FungiDB:PGTG_20600"/>
<proteinExistence type="predicted"/>
<protein>
    <submittedName>
        <fullName evidence="2">Uncharacterized protein</fullName>
    </submittedName>
</protein>
<feature type="compositionally biased region" description="Basic and acidic residues" evidence="1">
    <location>
        <begin position="117"/>
        <end position="126"/>
    </location>
</feature>
<dbReference type="EMBL" id="DS178262">
    <property type="protein sequence ID" value="EHS62477.1"/>
    <property type="molecule type" value="Genomic_DNA"/>
</dbReference>
<gene>
    <name evidence="2" type="ORF">PGTG_20600</name>
</gene>
<organism evidence="2 3">
    <name type="scientific">Puccinia graminis f. sp. tritici (strain CRL 75-36-700-3 / race SCCL)</name>
    <name type="common">Black stem rust fungus</name>
    <dbReference type="NCBI Taxonomy" id="418459"/>
    <lineage>
        <taxon>Eukaryota</taxon>
        <taxon>Fungi</taxon>
        <taxon>Dikarya</taxon>
        <taxon>Basidiomycota</taxon>
        <taxon>Pucciniomycotina</taxon>
        <taxon>Pucciniomycetes</taxon>
        <taxon>Pucciniales</taxon>
        <taxon>Pucciniaceae</taxon>
        <taxon>Puccinia</taxon>
    </lineage>
</organism>
<evidence type="ECO:0000313" key="3">
    <source>
        <dbReference type="Proteomes" id="UP000008783"/>
    </source>
</evidence>
<dbReference type="InParanoid" id="H6QNV7"/>
<accession>H6QNV7</accession>
<dbReference type="GeneID" id="13542477"/>
<dbReference type="RefSeq" id="XP_003890794.1">
    <property type="nucleotide sequence ID" value="XM_003890745.1"/>
</dbReference>
<evidence type="ECO:0000313" key="2">
    <source>
        <dbReference type="EMBL" id="EHS62477.1"/>
    </source>
</evidence>
<dbReference type="eggNOG" id="KOG3015">
    <property type="taxonomic scope" value="Eukaryota"/>
</dbReference>
<reference evidence="3" key="1">
    <citation type="journal article" date="2011" name="Proc. Natl. Acad. Sci. U.S.A.">
        <title>Obligate biotrophy features unraveled by the genomic analysis of rust fungi.</title>
        <authorList>
            <person name="Duplessis S."/>
            <person name="Cuomo C.A."/>
            <person name="Lin Y.-C."/>
            <person name="Aerts A."/>
            <person name="Tisserant E."/>
            <person name="Veneault-Fourrey C."/>
            <person name="Joly D.L."/>
            <person name="Hacquard S."/>
            <person name="Amselem J."/>
            <person name="Cantarel B.L."/>
            <person name="Chiu R."/>
            <person name="Coutinho P.M."/>
            <person name="Feau N."/>
            <person name="Field M."/>
            <person name="Frey P."/>
            <person name="Gelhaye E."/>
            <person name="Goldberg J."/>
            <person name="Grabherr M.G."/>
            <person name="Kodira C.D."/>
            <person name="Kohler A."/>
            <person name="Kuees U."/>
            <person name="Lindquist E.A."/>
            <person name="Lucas S.M."/>
            <person name="Mago R."/>
            <person name="Mauceli E."/>
            <person name="Morin E."/>
            <person name="Murat C."/>
            <person name="Pangilinan J.L."/>
            <person name="Park R."/>
            <person name="Pearson M."/>
            <person name="Quesneville H."/>
            <person name="Rouhier N."/>
            <person name="Sakthikumar S."/>
            <person name="Salamov A.A."/>
            <person name="Schmutz J."/>
            <person name="Selles B."/>
            <person name="Shapiro H."/>
            <person name="Tanguay P."/>
            <person name="Tuskan G.A."/>
            <person name="Henrissat B."/>
            <person name="Van de Peer Y."/>
            <person name="Rouze P."/>
            <person name="Ellis J.G."/>
            <person name="Dodds P.N."/>
            <person name="Schein J.E."/>
            <person name="Zhong S."/>
            <person name="Hamelin R.C."/>
            <person name="Grigoriev I.V."/>
            <person name="Szabo L.J."/>
            <person name="Martin F."/>
        </authorList>
    </citation>
    <scope>NUCLEOTIDE SEQUENCE [LARGE SCALE GENOMIC DNA]</scope>
    <source>
        <strain evidence="3">CRL 75-36-700-3 / race SCCL</strain>
    </source>
</reference>
<dbReference type="KEGG" id="pgr:PGTG_20600"/>
<dbReference type="AlphaFoldDB" id="H6QNV7"/>
<name>H6QNV7_PUCGT</name>
<dbReference type="HOGENOM" id="CLU_1475829_0_0_1"/>
<feature type="region of interest" description="Disordered" evidence="1">
    <location>
        <begin position="1"/>
        <end position="25"/>
    </location>
</feature>
<evidence type="ECO:0000256" key="1">
    <source>
        <dbReference type="SAM" id="MobiDB-lite"/>
    </source>
</evidence>
<keyword evidence="3" id="KW-1185">Reference proteome</keyword>
<feature type="region of interest" description="Disordered" evidence="1">
    <location>
        <begin position="109"/>
        <end position="129"/>
    </location>
</feature>